<accession>A0AAE3SKN1</accession>
<dbReference type="Pfam" id="PF13407">
    <property type="entry name" value="Peripla_BP_4"/>
    <property type="match status" value="1"/>
</dbReference>
<dbReference type="AlphaFoldDB" id="A0AAE3SKN1"/>
<dbReference type="InterPro" id="IPR025997">
    <property type="entry name" value="SBP_2_dom"/>
</dbReference>
<feature type="chain" id="PRO_5041943804" evidence="4">
    <location>
        <begin position="22"/>
        <end position="327"/>
    </location>
</feature>
<dbReference type="EMBL" id="JAPDPI010000036">
    <property type="protein sequence ID" value="MCW3807035.1"/>
    <property type="molecule type" value="Genomic_DNA"/>
</dbReference>
<evidence type="ECO:0000259" key="5">
    <source>
        <dbReference type="Pfam" id="PF13407"/>
    </source>
</evidence>
<comment type="similarity">
    <text evidence="2">Belongs to the bacterial solute-binding protein 2 family.</text>
</comment>
<dbReference type="PANTHER" id="PTHR46847">
    <property type="entry name" value="D-ALLOSE-BINDING PERIPLASMIC PROTEIN-RELATED"/>
    <property type="match status" value="1"/>
</dbReference>
<evidence type="ECO:0000313" key="6">
    <source>
        <dbReference type="EMBL" id="MCW3807035.1"/>
    </source>
</evidence>
<feature type="domain" description="Periplasmic binding protein" evidence="5">
    <location>
        <begin position="28"/>
        <end position="279"/>
    </location>
</feature>
<protein>
    <submittedName>
        <fullName evidence="6">Substrate-binding domain-containing protein</fullName>
    </submittedName>
</protein>
<dbReference type="GO" id="GO:0030313">
    <property type="term" value="C:cell envelope"/>
    <property type="evidence" value="ECO:0007669"/>
    <property type="project" value="UniProtKB-SubCell"/>
</dbReference>
<reference evidence="6" key="1">
    <citation type="submission" date="2022-10" db="EMBL/GenBank/DDBJ databases">
        <authorList>
            <person name="Yu W.X."/>
        </authorList>
    </citation>
    <scope>NUCLEOTIDE SEQUENCE</scope>
    <source>
        <strain evidence="6">D04</strain>
    </source>
</reference>
<dbReference type="GO" id="GO:0030246">
    <property type="term" value="F:carbohydrate binding"/>
    <property type="evidence" value="ECO:0007669"/>
    <property type="project" value="UniProtKB-ARBA"/>
</dbReference>
<dbReference type="RefSeq" id="WP_301201047.1">
    <property type="nucleotide sequence ID" value="NZ_JAPDPI010000036.1"/>
</dbReference>
<evidence type="ECO:0000256" key="2">
    <source>
        <dbReference type="ARBA" id="ARBA00007639"/>
    </source>
</evidence>
<dbReference type="InterPro" id="IPR028082">
    <property type="entry name" value="Peripla_BP_I"/>
</dbReference>
<evidence type="ECO:0000256" key="1">
    <source>
        <dbReference type="ARBA" id="ARBA00004196"/>
    </source>
</evidence>
<comment type="caution">
    <text evidence="6">The sequence shown here is derived from an EMBL/GenBank/DDBJ whole genome shotgun (WGS) entry which is preliminary data.</text>
</comment>
<organism evidence="6 7">
    <name type="scientific">Plebeiibacterium marinum</name>
    <dbReference type="NCBI Taxonomy" id="2992111"/>
    <lineage>
        <taxon>Bacteria</taxon>
        <taxon>Pseudomonadati</taxon>
        <taxon>Bacteroidota</taxon>
        <taxon>Bacteroidia</taxon>
        <taxon>Marinilabiliales</taxon>
        <taxon>Marinilabiliaceae</taxon>
        <taxon>Plebeiibacterium</taxon>
    </lineage>
</organism>
<keyword evidence="7" id="KW-1185">Reference proteome</keyword>
<dbReference type="Proteomes" id="UP001207408">
    <property type="component" value="Unassembled WGS sequence"/>
</dbReference>
<gene>
    <name evidence="6" type="ORF">OM074_15465</name>
</gene>
<name>A0AAE3SKN1_9BACT</name>
<dbReference type="SUPFAM" id="SSF53822">
    <property type="entry name" value="Periplasmic binding protein-like I"/>
    <property type="match status" value="1"/>
</dbReference>
<comment type="subcellular location">
    <subcellularLocation>
        <location evidence="1">Cell envelope</location>
    </subcellularLocation>
</comment>
<dbReference type="Gene3D" id="3.40.50.2300">
    <property type="match status" value="2"/>
</dbReference>
<evidence type="ECO:0000313" key="7">
    <source>
        <dbReference type="Proteomes" id="UP001207408"/>
    </source>
</evidence>
<feature type="signal peptide" evidence="4">
    <location>
        <begin position="1"/>
        <end position="21"/>
    </location>
</feature>
<dbReference type="PANTHER" id="PTHR46847:SF1">
    <property type="entry name" value="D-ALLOSE-BINDING PERIPLASMIC PROTEIN-RELATED"/>
    <property type="match status" value="1"/>
</dbReference>
<evidence type="ECO:0000256" key="3">
    <source>
        <dbReference type="ARBA" id="ARBA00022729"/>
    </source>
</evidence>
<proteinExistence type="inferred from homology"/>
<keyword evidence="3 4" id="KW-0732">Signal</keyword>
<sequence>MKKINNILLLLFALLPIAGFAQRDSVHVGFILADLYSERWHHDMDYFESRMEEHGAKVTFIDCFDRAEKQTEAAKKLIQDQVDCIVIVPIDVNDTSVVSLSKVAGIPVVTYDRFMFDPDVKLCVSFNSVRVGEMMAEQVVSKLKGGRILYLGGPSTDYNSALVRRGVFSVLRNNKQYSTKSIRTEDWSELSAFIKVQSFLSQNNYVPDAIICASDDLTKGALLAVEEAGALGKILLTGQDGNLDICRNILKGNVLMSVYKSNKILANAAADAVVKIIREQDIDLNEDANTHFFKIPAIFEEPELLMKENLEEILVSRGVYTEEQLSK</sequence>
<evidence type="ECO:0000256" key="4">
    <source>
        <dbReference type="SAM" id="SignalP"/>
    </source>
</evidence>